<keyword evidence="3" id="KW-0547">Nucleotide-binding</keyword>
<proteinExistence type="inferred from homology"/>
<comment type="caution">
    <text evidence="9">The sequence shown here is derived from an EMBL/GenBank/DDBJ whole genome shotgun (WGS) entry which is preliminary data.</text>
</comment>
<evidence type="ECO:0000256" key="6">
    <source>
        <dbReference type="ARBA" id="ARBA00023146"/>
    </source>
</evidence>
<accession>A0A1V9VB70</accession>
<evidence type="ECO:0000259" key="8">
    <source>
        <dbReference type="Pfam" id="PF00133"/>
    </source>
</evidence>
<evidence type="ECO:0000256" key="5">
    <source>
        <dbReference type="ARBA" id="ARBA00022917"/>
    </source>
</evidence>
<keyword evidence="4" id="KW-0067">ATP-binding</keyword>
<dbReference type="InterPro" id="IPR050081">
    <property type="entry name" value="Ile-tRNA_ligase"/>
</dbReference>
<dbReference type="AlphaFoldDB" id="A0A1V9VB70"/>
<dbReference type="GO" id="GO:0004822">
    <property type="term" value="F:isoleucine-tRNA ligase activity"/>
    <property type="evidence" value="ECO:0007669"/>
    <property type="project" value="UniProtKB-EC"/>
</dbReference>
<sequence>ANELILEELGSALLKRVDIRHSYPHCWRTHTPIIFRATKQWFISIDDKYGNKNNTLRENALEVVENLKFYPEWGRNRLKAMLEGRPDWCISRQRDWGVPIAFFRNKKTDEIIFDEKVLNFTAMIFEQKGGENTSSKEKEMDLPYTAKIPVTRLQAPTAHLEILK</sequence>
<dbReference type="GO" id="GO:0005524">
    <property type="term" value="F:ATP binding"/>
    <property type="evidence" value="ECO:0007669"/>
    <property type="project" value="UniProtKB-KW"/>
</dbReference>
<name>A0A1V9VB70_9BACT</name>
<evidence type="ECO:0000256" key="4">
    <source>
        <dbReference type="ARBA" id="ARBA00022840"/>
    </source>
</evidence>
<dbReference type="InterPro" id="IPR014729">
    <property type="entry name" value="Rossmann-like_a/b/a_fold"/>
</dbReference>
<feature type="domain" description="Aminoacyl-tRNA synthetase class Ia" evidence="8">
    <location>
        <begin position="34"/>
        <end position="142"/>
    </location>
</feature>
<evidence type="ECO:0000256" key="3">
    <source>
        <dbReference type="ARBA" id="ARBA00022741"/>
    </source>
</evidence>
<keyword evidence="6" id="KW-0030">Aminoacyl-tRNA synthetase</keyword>
<comment type="catalytic activity">
    <reaction evidence="7">
        <text>tRNA(Ile) + L-isoleucine + ATP = L-isoleucyl-tRNA(Ile) + AMP + diphosphate</text>
        <dbReference type="Rhea" id="RHEA:11060"/>
        <dbReference type="Rhea" id="RHEA-COMP:9666"/>
        <dbReference type="Rhea" id="RHEA-COMP:9695"/>
        <dbReference type="ChEBI" id="CHEBI:30616"/>
        <dbReference type="ChEBI" id="CHEBI:33019"/>
        <dbReference type="ChEBI" id="CHEBI:58045"/>
        <dbReference type="ChEBI" id="CHEBI:78442"/>
        <dbReference type="ChEBI" id="CHEBI:78528"/>
        <dbReference type="ChEBI" id="CHEBI:456215"/>
        <dbReference type="EC" id="6.1.1.5"/>
    </reaction>
</comment>
<dbReference type="Proteomes" id="UP000192599">
    <property type="component" value="Unassembled WGS sequence"/>
</dbReference>
<dbReference type="PANTHER" id="PTHR42765:SF1">
    <property type="entry name" value="ISOLEUCINE--TRNA LIGASE, MITOCHONDRIAL"/>
    <property type="match status" value="1"/>
</dbReference>
<evidence type="ECO:0000313" key="10">
    <source>
        <dbReference type="Proteomes" id="UP000192599"/>
    </source>
</evidence>
<dbReference type="EMBL" id="LNTC01000066">
    <property type="protein sequence ID" value="OQR41360.1"/>
    <property type="molecule type" value="Genomic_DNA"/>
</dbReference>
<dbReference type="GO" id="GO:0005829">
    <property type="term" value="C:cytosol"/>
    <property type="evidence" value="ECO:0007669"/>
    <property type="project" value="TreeGrafter"/>
</dbReference>
<evidence type="ECO:0000256" key="7">
    <source>
        <dbReference type="ARBA" id="ARBA00048359"/>
    </source>
</evidence>
<comment type="similarity">
    <text evidence="1">Belongs to the class-I aminoacyl-tRNA synthetase family. IleS type 1 subfamily.</text>
</comment>
<evidence type="ECO:0000313" key="9">
    <source>
        <dbReference type="EMBL" id="OQR41360.1"/>
    </source>
</evidence>
<protein>
    <recommendedName>
        <fullName evidence="8">Aminoacyl-tRNA synthetase class Ia domain-containing protein</fullName>
    </recommendedName>
</protein>
<dbReference type="SUPFAM" id="SSF52374">
    <property type="entry name" value="Nucleotidylyl transferase"/>
    <property type="match status" value="1"/>
</dbReference>
<evidence type="ECO:0000256" key="1">
    <source>
        <dbReference type="ARBA" id="ARBA00006887"/>
    </source>
</evidence>
<organism evidence="9 10">
    <name type="scientific">Aliarcobacter cryaerophilus</name>
    <dbReference type="NCBI Taxonomy" id="28198"/>
    <lineage>
        <taxon>Bacteria</taxon>
        <taxon>Pseudomonadati</taxon>
        <taxon>Campylobacterota</taxon>
        <taxon>Epsilonproteobacteria</taxon>
        <taxon>Campylobacterales</taxon>
        <taxon>Arcobacteraceae</taxon>
        <taxon>Aliarcobacter</taxon>
    </lineage>
</organism>
<reference evidence="9 10" key="1">
    <citation type="submission" date="2017-04" db="EMBL/GenBank/DDBJ databases">
        <title>Accumulation and expression of multiple antibiotic resistance genes in Arcobacter cryaerophilus that thrives in sewage.</title>
        <authorList>
            <person name="Millar J.A."/>
            <person name="Raghavan R."/>
        </authorList>
    </citation>
    <scope>NUCLEOTIDE SEQUENCE [LARGE SCALE GENOMIC DNA]</scope>
    <source>
        <strain evidence="9 10">AZT-1</strain>
    </source>
</reference>
<gene>
    <name evidence="9" type="ORF">AS859_06095</name>
</gene>
<feature type="non-terminal residue" evidence="9">
    <location>
        <position position="1"/>
    </location>
</feature>
<dbReference type="Gene3D" id="3.40.50.620">
    <property type="entry name" value="HUPs"/>
    <property type="match status" value="1"/>
</dbReference>
<evidence type="ECO:0000256" key="2">
    <source>
        <dbReference type="ARBA" id="ARBA00022598"/>
    </source>
</evidence>
<dbReference type="InterPro" id="IPR002300">
    <property type="entry name" value="aa-tRNA-synth_Ia"/>
</dbReference>
<keyword evidence="2" id="KW-0436">Ligase</keyword>
<dbReference type="GO" id="GO:0006428">
    <property type="term" value="P:isoleucyl-tRNA aminoacylation"/>
    <property type="evidence" value="ECO:0007669"/>
    <property type="project" value="TreeGrafter"/>
</dbReference>
<keyword evidence="5" id="KW-0648">Protein biosynthesis</keyword>
<dbReference type="Pfam" id="PF00133">
    <property type="entry name" value="tRNA-synt_1"/>
    <property type="match status" value="1"/>
</dbReference>
<dbReference type="PANTHER" id="PTHR42765">
    <property type="entry name" value="SOLEUCYL-TRNA SYNTHETASE"/>
    <property type="match status" value="1"/>
</dbReference>